<organism evidence="10 11">
    <name type="scientific">Rhodoplanes azumiensis</name>
    <dbReference type="NCBI Taxonomy" id="1897628"/>
    <lineage>
        <taxon>Bacteria</taxon>
        <taxon>Pseudomonadati</taxon>
        <taxon>Pseudomonadota</taxon>
        <taxon>Alphaproteobacteria</taxon>
        <taxon>Hyphomicrobiales</taxon>
        <taxon>Nitrobacteraceae</taxon>
        <taxon>Rhodoplanes</taxon>
    </lineage>
</organism>
<gene>
    <name evidence="10" type="primary">ugpB</name>
    <name evidence="10" type="ORF">ACFSOX_10265</name>
</gene>
<proteinExistence type="inferred from homology"/>
<feature type="chain" id="PRO_5046204711" description="sn-glycerol-3-phosphate-binding periplasmic protein UgpB" evidence="9">
    <location>
        <begin position="33"/>
        <end position="451"/>
    </location>
</feature>
<dbReference type="Proteomes" id="UP001597314">
    <property type="component" value="Unassembled WGS sequence"/>
</dbReference>
<evidence type="ECO:0000256" key="1">
    <source>
        <dbReference type="ARBA" id="ARBA00004418"/>
    </source>
</evidence>
<protein>
    <recommendedName>
        <fullName evidence="4">sn-glycerol-3-phosphate-binding periplasmic protein UgpB</fullName>
    </recommendedName>
</protein>
<keyword evidence="11" id="KW-1185">Reference proteome</keyword>
<keyword evidence="6 9" id="KW-0732">Signal</keyword>
<comment type="subcellular location">
    <subcellularLocation>
        <location evidence="1">Periplasm</location>
    </subcellularLocation>
</comment>
<evidence type="ECO:0000313" key="11">
    <source>
        <dbReference type="Proteomes" id="UP001597314"/>
    </source>
</evidence>
<accession>A0ABW5AKU8</accession>
<comment type="caution">
    <text evidence="10">The sequence shown here is derived from an EMBL/GenBank/DDBJ whole genome shotgun (WGS) entry which is preliminary data.</text>
</comment>
<feature type="signal peptide" evidence="9">
    <location>
        <begin position="1"/>
        <end position="32"/>
    </location>
</feature>
<evidence type="ECO:0000256" key="7">
    <source>
        <dbReference type="ARBA" id="ARBA00022764"/>
    </source>
</evidence>
<name>A0ABW5AKU8_9BRAD</name>
<dbReference type="RefSeq" id="WP_378477713.1">
    <property type="nucleotide sequence ID" value="NZ_JBHUIW010000009.1"/>
</dbReference>
<evidence type="ECO:0000256" key="2">
    <source>
        <dbReference type="ARBA" id="ARBA00008520"/>
    </source>
</evidence>
<evidence type="ECO:0000256" key="3">
    <source>
        <dbReference type="ARBA" id="ARBA00011557"/>
    </source>
</evidence>
<keyword evidence="7" id="KW-0574">Periplasm</keyword>
<evidence type="ECO:0000256" key="8">
    <source>
        <dbReference type="ARBA" id="ARBA00034473"/>
    </source>
</evidence>
<evidence type="ECO:0000256" key="4">
    <source>
        <dbReference type="ARBA" id="ARBA00017470"/>
    </source>
</evidence>
<dbReference type="PANTHER" id="PTHR43649">
    <property type="entry name" value="ARABINOSE-BINDING PROTEIN-RELATED"/>
    <property type="match status" value="1"/>
</dbReference>
<evidence type="ECO:0000256" key="5">
    <source>
        <dbReference type="ARBA" id="ARBA00022448"/>
    </source>
</evidence>
<evidence type="ECO:0000256" key="6">
    <source>
        <dbReference type="ARBA" id="ARBA00022729"/>
    </source>
</evidence>
<dbReference type="EMBL" id="JBHUIW010000009">
    <property type="protein sequence ID" value="MFD2182539.1"/>
    <property type="molecule type" value="Genomic_DNA"/>
</dbReference>
<comment type="function">
    <text evidence="8">Part of the ABC transporter complex UgpBAEC involved in sn-glycerol-3-phosphate (G3P) import. Binds G3P.</text>
</comment>
<dbReference type="PANTHER" id="PTHR43649:SF31">
    <property type="entry name" value="SN-GLYCEROL-3-PHOSPHATE-BINDING PERIPLASMIC PROTEIN UGPB"/>
    <property type="match status" value="1"/>
</dbReference>
<dbReference type="SUPFAM" id="SSF53850">
    <property type="entry name" value="Periplasmic binding protein-like II"/>
    <property type="match status" value="1"/>
</dbReference>
<reference evidence="11" key="1">
    <citation type="journal article" date="2019" name="Int. J. Syst. Evol. Microbiol.">
        <title>The Global Catalogue of Microorganisms (GCM) 10K type strain sequencing project: providing services to taxonomists for standard genome sequencing and annotation.</title>
        <authorList>
            <consortium name="The Broad Institute Genomics Platform"/>
            <consortium name="The Broad Institute Genome Sequencing Center for Infectious Disease"/>
            <person name="Wu L."/>
            <person name="Ma J."/>
        </authorList>
    </citation>
    <scope>NUCLEOTIDE SEQUENCE [LARGE SCALE GENOMIC DNA]</scope>
    <source>
        <strain evidence="11">CGMCC 1.6774</strain>
    </source>
</reference>
<keyword evidence="5" id="KW-0813">Transport</keyword>
<evidence type="ECO:0000313" key="10">
    <source>
        <dbReference type="EMBL" id="MFD2182539.1"/>
    </source>
</evidence>
<comment type="similarity">
    <text evidence="2">Belongs to the bacterial solute-binding protein 1 family.</text>
</comment>
<sequence length="451" mass="48744">MRPTRIRWAIARTVTAGLLLAAALAAPRPAAAAEIQFWHGMPGELAYPLEDLVAGFNEQQSEHRIVPVFKGLYTQTMMAAMFATRIGEQPAIVQIAEVGTATMMTRRDAIVAVHELMRQEKAPFDPAAYIPAVAAYYTDGRGQMLSFPFNSSVPILFYNKDKFQAAGLDPETPPTTWPEVEAAAKRLRAAGQACGFTTDWPSWINIENFSAVHGLPLASRGNGFEGLDATLAIDNPLMLRHLEALVAWQKAGIFVYGGRATRAEEKFLGRDCAIFLGSSASRAEMLNNATFKVGFGPLPYWPDVRGAPHPPLIGGGSLWVLRGKTDAEYAGVAKFFAYLSQPAVQARWHQTTGYLPITRAAWETSRKSGFYEKNPGADIAIKQLGLAPPAAGRKGLRLGSYVVVRDIIEEEVEQALAGAKTPAAALKAATARGNAVLRDFAAQNTTASGTR</sequence>
<dbReference type="InterPro" id="IPR006059">
    <property type="entry name" value="SBP"/>
</dbReference>
<evidence type="ECO:0000256" key="9">
    <source>
        <dbReference type="SAM" id="SignalP"/>
    </source>
</evidence>
<dbReference type="NCBIfam" id="NF008211">
    <property type="entry name" value="PRK10974.1"/>
    <property type="match status" value="1"/>
</dbReference>
<dbReference type="Pfam" id="PF13416">
    <property type="entry name" value="SBP_bac_8"/>
    <property type="match status" value="1"/>
</dbReference>
<comment type="subunit">
    <text evidence="3">The complex is composed of two ATP-binding proteins (UgpC), two transmembrane proteins (UgpA and UgpE) and a solute-binding protein (UgpB).</text>
</comment>
<dbReference type="Gene3D" id="3.40.190.10">
    <property type="entry name" value="Periplasmic binding protein-like II"/>
    <property type="match status" value="2"/>
</dbReference>
<dbReference type="InterPro" id="IPR050490">
    <property type="entry name" value="Bact_solute-bd_prot1"/>
</dbReference>